<organism evidence="2 3">
    <name type="scientific">Lysinibacillus alkalisoli</name>
    <dbReference type="NCBI Taxonomy" id="1911548"/>
    <lineage>
        <taxon>Bacteria</taxon>
        <taxon>Bacillati</taxon>
        <taxon>Bacillota</taxon>
        <taxon>Bacilli</taxon>
        <taxon>Bacillales</taxon>
        <taxon>Bacillaceae</taxon>
        <taxon>Lysinibacillus</taxon>
    </lineage>
</organism>
<evidence type="ECO:0000313" key="3">
    <source>
        <dbReference type="Proteomes" id="UP000616608"/>
    </source>
</evidence>
<dbReference type="RefSeq" id="WP_188613961.1">
    <property type="nucleotide sequence ID" value="NZ_BMJT01000003.1"/>
</dbReference>
<keyword evidence="1" id="KW-1133">Transmembrane helix</keyword>
<reference evidence="2" key="1">
    <citation type="journal article" date="2014" name="Int. J. Syst. Evol. Microbiol.">
        <title>Complete genome sequence of Corynebacterium casei LMG S-19264T (=DSM 44701T), isolated from a smear-ripened cheese.</title>
        <authorList>
            <consortium name="US DOE Joint Genome Institute (JGI-PGF)"/>
            <person name="Walter F."/>
            <person name="Albersmeier A."/>
            <person name="Kalinowski J."/>
            <person name="Ruckert C."/>
        </authorList>
    </citation>
    <scope>NUCLEOTIDE SEQUENCE</scope>
    <source>
        <strain evidence="2">CGMCC 1.15760</strain>
    </source>
</reference>
<keyword evidence="1" id="KW-0812">Transmembrane</keyword>
<dbReference type="EMBL" id="BMJT01000003">
    <property type="protein sequence ID" value="GGG17833.1"/>
    <property type="molecule type" value="Genomic_DNA"/>
</dbReference>
<evidence type="ECO:0008006" key="4">
    <source>
        <dbReference type="Google" id="ProtNLM"/>
    </source>
</evidence>
<evidence type="ECO:0000313" key="2">
    <source>
        <dbReference type="EMBL" id="GGG17833.1"/>
    </source>
</evidence>
<reference evidence="2" key="2">
    <citation type="submission" date="2020-09" db="EMBL/GenBank/DDBJ databases">
        <authorList>
            <person name="Sun Q."/>
            <person name="Zhou Y."/>
        </authorList>
    </citation>
    <scope>NUCLEOTIDE SEQUENCE</scope>
    <source>
        <strain evidence="2">CGMCC 1.15760</strain>
    </source>
</reference>
<gene>
    <name evidence="2" type="ORF">GCM10007425_10310</name>
</gene>
<protein>
    <recommendedName>
        <fullName evidence="4">DUF1189 domain-containing protein</fullName>
    </recommendedName>
</protein>
<dbReference type="AlphaFoldDB" id="A0A917G1K8"/>
<evidence type="ECO:0000256" key="1">
    <source>
        <dbReference type="SAM" id="Phobius"/>
    </source>
</evidence>
<dbReference type="Proteomes" id="UP000616608">
    <property type="component" value="Unassembled WGS sequence"/>
</dbReference>
<feature type="transmembrane region" description="Helical" evidence="1">
    <location>
        <begin position="114"/>
        <end position="133"/>
    </location>
</feature>
<feature type="transmembrane region" description="Helical" evidence="1">
    <location>
        <begin position="69"/>
        <end position="102"/>
    </location>
</feature>
<proteinExistence type="predicted"/>
<keyword evidence="3" id="KW-1185">Reference proteome</keyword>
<dbReference type="InterPro" id="IPR009574">
    <property type="entry name" value="DUF1189"/>
</dbReference>
<sequence length="170" mass="19490">MTHTQLFIMSLFSPKKLGAVRFMPIGKVIQYAFLLITMITVFSFAQFTVDARNAPMDMEGLLQYLKDIGFLLYPVAFILLFVMITLLFFIFVATFAFVGTLIMHNMKRRGEYRNVFRTATFAITWATILTMFFELSPVIPPIITTSISIFITMLYIIIGLTKYPKLPPQA</sequence>
<keyword evidence="1" id="KW-0472">Membrane</keyword>
<dbReference type="Pfam" id="PF06691">
    <property type="entry name" value="DUF1189"/>
    <property type="match status" value="1"/>
</dbReference>
<name>A0A917G1K8_9BACI</name>
<comment type="caution">
    <text evidence="2">The sequence shown here is derived from an EMBL/GenBank/DDBJ whole genome shotgun (WGS) entry which is preliminary data.</text>
</comment>
<feature type="transmembrane region" description="Helical" evidence="1">
    <location>
        <begin position="139"/>
        <end position="160"/>
    </location>
</feature>
<accession>A0A917G1K8</accession>
<feature type="transmembrane region" description="Helical" evidence="1">
    <location>
        <begin position="31"/>
        <end position="49"/>
    </location>
</feature>